<feature type="chain" id="PRO_5046801833" description="Secreted protein" evidence="1">
    <location>
        <begin position="30"/>
        <end position="230"/>
    </location>
</feature>
<protein>
    <recommendedName>
        <fullName evidence="4">Secreted protein</fullName>
    </recommendedName>
</protein>
<evidence type="ECO:0000313" key="3">
    <source>
        <dbReference type="Proteomes" id="UP001238805"/>
    </source>
</evidence>
<proteinExistence type="predicted"/>
<sequence>MHRVSTAAATAVAAAALAVSTTLVPVASAAPLPGLPSSIPGSPLDELGRPTPATVAQVRDLAEQPWLPREARDAILSALAFYAGTGDDEAGTPLPEDAPPFTQFLWPTVSGSCIGGELDAVGSAIAVPGPTEIPAPGAADGQTAFVFTALGTAAAAADQGRMHVQWFNLDNLRHGSTPLGNNGINPEGPATLSGTADTGHGTVVAIVSGDVRTENATCSFIPTAAIIDAR</sequence>
<gene>
    <name evidence="2" type="ORF">QP029_09105</name>
</gene>
<keyword evidence="3" id="KW-1185">Reference proteome</keyword>
<name>A0ABY8VK97_9CORY</name>
<dbReference type="Proteomes" id="UP001238805">
    <property type="component" value="Chromosome"/>
</dbReference>
<dbReference type="EMBL" id="CP126970">
    <property type="protein sequence ID" value="WIM69411.1"/>
    <property type="molecule type" value="Genomic_DNA"/>
</dbReference>
<accession>A0ABY8VK97</accession>
<evidence type="ECO:0008006" key="4">
    <source>
        <dbReference type="Google" id="ProtNLM"/>
    </source>
</evidence>
<organism evidence="2 3">
    <name type="scientific">Corynebacterium suedekumii</name>
    <dbReference type="NCBI Taxonomy" id="3049801"/>
    <lineage>
        <taxon>Bacteria</taxon>
        <taxon>Bacillati</taxon>
        <taxon>Actinomycetota</taxon>
        <taxon>Actinomycetes</taxon>
        <taxon>Mycobacteriales</taxon>
        <taxon>Corynebacteriaceae</taxon>
        <taxon>Corynebacterium</taxon>
    </lineage>
</organism>
<evidence type="ECO:0000313" key="2">
    <source>
        <dbReference type="EMBL" id="WIM69411.1"/>
    </source>
</evidence>
<feature type="signal peptide" evidence="1">
    <location>
        <begin position="1"/>
        <end position="29"/>
    </location>
</feature>
<keyword evidence="1" id="KW-0732">Signal</keyword>
<evidence type="ECO:0000256" key="1">
    <source>
        <dbReference type="SAM" id="SignalP"/>
    </source>
</evidence>
<reference evidence="2 3" key="1">
    <citation type="submission" date="2023-05" db="EMBL/GenBank/DDBJ databases">
        <title>Corynebacterium suedekumii sp. nov. and Corynebacterium breve sp. nov. isolated from raw cow's milk.</title>
        <authorList>
            <person name="Baer M.K."/>
            <person name="Mehl L."/>
            <person name="Hellmuth R."/>
            <person name="Marke G."/>
            <person name="Lipski A."/>
        </authorList>
    </citation>
    <scope>NUCLEOTIDE SEQUENCE [LARGE SCALE GENOMIC DNA]</scope>
    <source>
        <strain evidence="2 3">LM112</strain>
    </source>
</reference>
<dbReference type="RefSeq" id="WP_284874005.1">
    <property type="nucleotide sequence ID" value="NZ_CP126970.1"/>
</dbReference>